<feature type="compositionally biased region" description="Polar residues" evidence="3">
    <location>
        <begin position="20"/>
        <end position="34"/>
    </location>
</feature>
<keyword evidence="7" id="KW-1185">Reference proteome</keyword>
<feature type="region of interest" description="Disordered" evidence="3">
    <location>
        <begin position="360"/>
        <end position="401"/>
    </location>
</feature>
<reference evidence="6" key="1">
    <citation type="submission" date="2021-03" db="EMBL/GenBank/DDBJ databases">
        <authorList>
            <person name="Tagirdzhanova G."/>
        </authorList>
    </citation>
    <scope>NUCLEOTIDE SEQUENCE</scope>
</reference>
<protein>
    <submittedName>
        <fullName evidence="6">Uncharacterized protein</fullName>
    </submittedName>
</protein>
<evidence type="ECO:0000259" key="4">
    <source>
        <dbReference type="PROSITE" id="PS50102"/>
    </source>
</evidence>
<dbReference type="GO" id="GO:1990861">
    <property type="term" value="C:Ubp3-Bre5 deubiquitination complex"/>
    <property type="evidence" value="ECO:0007669"/>
    <property type="project" value="TreeGrafter"/>
</dbReference>
<dbReference type="InterPro" id="IPR002075">
    <property type="entry name" value="NTF2_dom"/>
</dbReference>
<dbReference type="InterPro" id="IPR035979">
    <property type="entry name" value="RBD_domain_sf"/>
</dbReference>
<feature type="compositionally biased region" description="Polar residues" evidence="3">
    <location>
        <begin position="295"/>
        <end position="307"/>
    </location>
</feature>
<dbReference type="PANTHER" id="PTHR10693:SF20">
    <property type="entry name" value="AT27578P"/>
    <property type="match status" value="1"/>
</dbReference>
<dbReference type="Gene3D" id="3.10.450.50">
    <property type="match status" value="1"/>
</dbReference>
<dbReference type="InterPro" id="IPR012677">
    <property type="entry name" value="Nucleotide-bd_a/b_plait_sf"/>
</dbReference>
<dbReference type="PROSITE" id="PS50177">
    <property type="entry name" value="NTF2_DOMAIN"/>
    <property type="match status" value="1"/>
</dbReference>
<dbReference type="InterPro" id="IPR018222">
    <property type="entry name" value="Nuclear_transport_factor_2_euk"/>
</dbReference>
<dbReference type="GO" id="GO:0005829">
    <property type="term" value="C:cytosol"/>
    <property type="evidence" value="ECO:0007669"/>
    <property type="project" value="TreeGrafter"/>
</dbReference>
<evidence type="ECO:0000313" key="7">
    <source>
        <dbReference type="Proteomes" id="UP000664169"/>
    </source>
</evidence>
<proteinExistence type="predicted"/>
<dbReference type="Pfam" id="PF02136">
    <property type="entry name" value="NTF2"/>
    <property type="match status" value="1"/>
</dbReference>
<evidence type="ECO:0000256" key="2">
    <source>
        <dbReference type="PROSITE-ProRule" id="PRU00176"/>
    </source>
</evidence>
<dbReference type="PROSITE" id="PS50102">
    <property type="entry name" value="RRM"/>
    <property type="match status" value="1"/>
</dbReference>
<feature type="region of interest" description="Disordered" evidence="3">
    <location>
        <begin position="1"/>
        <end position="42"/>
    </location>
</feature>
<dbReference type="GO" id="GO:0003729">
    <property type="term" value="F:mRNA binding"/>
    <property type="evidence" value="ECO:0007669"/>
    <property type="project" value="TreeGrafter"/>
</dbReference>
<feature type="region of interest" description="Disordered" evidence="3">
    <location>
        <begin position="480"/>
        <end position="533"/>
    </location>
</feature>
<dbReference type="InterPro" id="IPR000504">
    <property type="entry name" value="RRM_dom"/>
</dbReference>
<name>A0A8H3ENT0_9LECA</name>
<dbReference type="Pfam" id="PF00076">
    <property type="entry name" value="RRM_1"/>
    <property type="match status" value="1"/>
</dbReference>
<feature type="region of interest" description="Disordered" evidence="3">
    <location>
        <begin position="242"/>
        <end position="307"/>
    </location>
</feature>
<evidence type="ECO:0000256" key="1">
    <source>
        <dbReference type="ARBA" id="ARBA00022884"/>
    </source>
</evidence>
<dbReference type="EMBL" id="CAJPDQ010000005">
    <property type="protein sequence ID" value="CAF9909357.1"/>
    <property type="molecule type" value="Genomic_DNA"/>
</dbReference>
<dbReference type="GO" id="GO:0016579">
    <property type="term" value="P:protein deubiquitination"/>
    <property type="evidence" value="ECO:0007669"/>
    <property type="project" value="TreeGrafter"/>
</dbReference>
<feature type="domain" description="NTF2" evidence="5">
    <location>
        <begin position="46"/>
        <end position="161"/>
    </location>
</feature>
<evidence type="ECO:0000259" key="5">
    <source>
        <dbReference type="PROSITE" id="PS50177"/>
    </source>
</evidence>
<dbReference type="SUPFAM" id="SSF54928">
    <property type="entry name" value="RNA-binding domain, RBD"/>
    <property type="match status" value="1"/>
</dbReference>
<feature type="compositionally biased region" description="Polar residues" evidence="3">
    <location>
        <begin position="366"/>
        <end position="382"/>
    </location>
</feature>
<dbReference type="SMART" id="SM00360">
    <property type="entry name" value="RRM"/>
    <property type="match status" value="1"/>
</dbReference>
<dbReference type="PANTHER" id="PTHR10693">
    <property type="entry name" value="RAS GTPASE-ACTIVATING PROTEIN-BINDING PROTEIN"/>
    <property type="match status" value="1"/>
</dbReference>
<feature type="compositionally biased region" description="Polar residues" evidence="3">
    <location>
        <begin position="1"/>
        <end position="11"/>
    </location>
</feature>
<gene>
    <name evidence="6" type="ORF">GOMPHAMPRED_006722</name>
</gene>
<sequence>MASEVSGQTNGYGAPHHATSDVSPQTGNTVSVNGSSESPSPSKDEIGWYFVEQYYTTLSKNPEKLHLFYAKRSQFVSGLEAEKAPVCVGQRAIADRIKELDIQDAKVRVTNVDSQESGRDIVAQVIGEMSNKGLPHRKFVQTFILAEQPNGYYVLNDIFRYIADEDEEPVEEQIPEETIETAPPAISAAPKATLQHQESVEVLDKKLEETAAEPEILPTVIAATQNEPEIEATTSDPAEIANQVNNDKPATPEQAAQAVDAEEEQAVEEKPKDPEPTPAPASPVKTAAAPVAVSTPESATSAKATSVPKTWASMLAGSKTAVAVPQIPASTAAQPKATTKSTPTPVAAAEAISAPGAANTVAGLSDDSQVPSSPGGWQTAGQEHNRKQHRQQPSLLGGQPETTSAYIKNVTEKVDAALLKQTLGKFGKLAYFDVSRPKNCAFVEFDTQAAFQAAVAANPHVLNGVEVIVAERLRASNGFSRGGMRGGRGGMENRTNSQGGRGGFNKDARGNFANRGPRGGAPLAQRGRTATQV</sequence>
<feature type="domain" description="RRM" evidence="4">
    <location>
        <begin position="403"/>
        <end position="480"/>
    </location>
</feature>
<evidence type="ECO:0000256" key="3">
    <source>
        <dbReference type="SAM" id="MobiDB-lite"/>
    </source>
</evidence>
<dbReference type="GO" id="GO:1990904">
    <property type="term" value="C:ribonucleoprotein complex"/>
    <property type="evidence" value="ECO:0007669"/>
    <property type="project" value="TreeGrafter"/>
</dbReference>
<dbReference type="Gene3D" id="3.30.70.330">
    <property type="match status" value="1"/>
</dbReference>
<dbReference type="GO" id="GO:0034517">
    <property type="term" value="P:ribophagy"/>
    <property type="evidence" value="ECO:0007669"/>
    <property type="project" value="TreeGrafter"/>
</dbReference>
<accession>A0A8H3ENT0</accession>
<feature type="compositionally biased region" description="Gly residues" evidence="3">
    <location>
        <begin position="480"/>
        <end position="490"/>
    </location>
</feature>
<organism evidence="6 7">
    <name type="scientific">Gomphillus americanus</name>
    <dbReference type="NCBI Taxonomy" id="1940652"/>
    <lineage>
        <taxon>Eukaryota</taxon>
        <taxon>Fungi</taxon>
        <taxon>Dikarya</taxon>
        <taxon>Ascomycota</taxon>
        <taxon>Pezizomycotina</taxon>
        <taxon>Lecanoromycetes</taxon>
        <taxon>OSLEUM clade</taxon>
        <taxon>Ostropomycetidae</taxon>
        <taxon>Ostropales</taxon>
        <taxon>Graphidaceae</taxon>
        <taxon>Gomphilloideae</taxon>
        <taxon>Gomphillus</taxon>
    </lineage>
</organism>
<keyword evidence="1 2" id="KW-0694">RNA-binding</keyword>
<dbReference type="CDD" id="cd00780">
    <property type="entry name" value="NTF2"/>
    <property type="match status" value="1"/>
</dbReference>
<dbReference type="AlphaFoldDB" id="A0A8H3ENT0"/>
<evidence type="ECO:0000313" key="6">
    <source>
        <dbReference type="EMBL" id="CAF9909357.1"/>
    </source>
</evidence>
<dbReference type="OrthoDB" id="339151at2759"/>
<dbReference type="InterPro" id="IPR039539">
    <property type="entry name" value="Ras_GTPase_bind_prot"/>
</dbReference>
<dbReference type="SUPFAM" id="SSF54427">
    <property type="entry name" value="NTF2-like"/>
    <property type="match status" value="1"/>
</dbReference>
<comment type="caution">
    <text evidence="6">The sequence shown here is derived from an EMBL/GenBank/DDBJ whole genome shotgun (WGS) entry which is preliminary data.</text>
</comment>
<dbReference type="InterPro" id="IPR032710">
    <property type="entry name" value="NTF2-like_dom_sf"/>
</dbReference>
<dbReference type="FunFam" id="3.10.450.50:FF:000003">
    <property type="entry name" value="Nuclear transport factor 2 family protein"/>
    <property type="match status" value="1"/>
</dbReference>
<dbReference type="Proteomes" id="UP000664169">
    <property type="component" value="Unassembled WGS sequence"/>
</dbReference>